<feature type="region of interest" description="Disordered" evidence="1">
    <location>
        <begin position="62"/>
        <end position="108"/>
    </location>
</feature>
<keyword evidence="3" id="KW-1185">Reference proteome</keyword>
<dbReference type="Proteomes" id="UP001606210">
    <property type="component" value="Unassembled WGS sequence"/>
</dbReference>
<feature type="compositionally biased region" description="Pro residues" evidence="1">
    <location>
        <begin position="71"/>
        <end position="80"/>
    </location>
</feature>
<gene>
    <name evidence="2" type="ORF">ACG00Y_03060</name>
</gene>
<reference evidence="2 3" key="1">
    <citation type="submission" date="2024-08" db="EMBL/GenBank/DDBJ databases">
        <authorList>
            <person name="Lu H."/>
        </authorList>
    </citation>
    <scope>NUCLEOTIDE SEQUENCE [LARGE SCALE GENOMIC DNA]</scope>
    <source>
        <strain evidence="2 3">LYH14W</strain>
    </source>
</reference>
<comment type="caution">
    <text evidence="2">The sequence shown here is derived from an EMBL/GenBank/DDBJ whole genome shotgun (WGS) entry which is preliminary data.</text>
</comment>
<sequence length="128" mass="13691">MKLHPKRPPGRVDRKAAAYAFDIADLRGAGYTYEAIREALLDVGVVASTSALRREVQRLRTREVGSALHPAPGPPPPPLAPSASLQSHAPAPRPPPHDRPGGIRGRDVAEAFFSANPSNPLLKSQEIP</sequence>
<accession>A0ABW7EWY2</accession>
<evidence type="ECO:0000256" key="1">
    <source>
        <dbReference type="SAM" id="MobiDB-lite"/>
    </source>
</evidence>
<feature type="compositionally biased region" description="Basic and acidic residues" evidence="1">
    <location>
        <begin position="95"/>
        <end position="108"/>
    </location>
</feature>
<proteinExistence type="predicted"/>
<protein>
    <submittedName>
        <fullName evidence="2">Uncharacterized protein</fullName>
    </submittedName>
</protein>
<name>A0ABW7EWY2_9BURK</name>
<dbReference type="EMBL" id="JBIGHV010000001">
    <property type="protein sequence ID" value="MFG6428872.1"/>
    <property type="molecule type" value="Genomic_DNA"/>
</dbReference>
<evidence type="ECO:0000313" key="3">
    <source>
        <dbReference type="Proteomes" id="UP001606210"/>
    </source>
</evidence>
<feature type="compositionally biased region" description="Low complexity" evidence="1">
    <location>
        <begin position="81"/>
        <end position="90"/>
    </location>
</feature>
<dbReference type="RefSeq" id="WP_394475852.1">
    <property type="nucleotide sequence ID" value="NZ_JBIGHV010000001.1"/>
</dbReference>
<organism evidence="2 3">
    <name type="scientific">Pelomonas parva</name>
    <dbReference type="NCBI Taxonomy" id="3299032"/>
    <lineage>
        <taxon>Bacteria</taxon>
        <taxon>Pseudomonadati</taxon>
        <taxon>Pseudomonadota</taxon>
        <taxon>Betaproteobacteria</taxon>
        <taxon>Burkholderiales</taxon>
        <taxon>Sphaerotilaceae</taxon>
        <taxon>Roseateles</taxon>
    </lineage>
</organism>
<evidence type="ECO:0000313" key="2">
    <source>
        <dbReference type="EMBL" id="MFG6428872.1"/>
    </source>
</evidence>